<feature type="compositionally biased region" description="Polar residues" evidence="1">
    <location>
        <begin position="15"/>
        <end position="28"/>
    </location>
</feature>
<feature type="compositionally biased region" description="Basic and acidic residues" evidence="1">
    <location>
        <begin position="52"/>
        <end position="61"/>
    </location>
</feature>
<accession>A0A6C0LAR8</accession>
<proteinExistence type="predicted"/>
<evidence type="ECO:0000256" key="1">
    <source>
        <dbReference type="SAM" id="MobiDB-lite"/>
    </source>
</evidence>
<dbReference type="EMBL" id="MN740444">
    <property type="protein sequence ID" value="QHU26758.1"/>
    <property type="molecule type" value="Genomic_DNA"/>
</dbReference>
<sequence length="163" mass="19185">MSKNSNTSEKRLRQLRQSQLGKTEGNQESPHDTFLGQGLKLMKERPELFKGVKHFDLRPADTRTPSPFKRGNATPRTTLRNYEKWKKRMDSFQQKKMDRYNRKLALDDRSLINQMPERRRTSSKDKSGSQKSRSSKINRHVLVRQSSVGGKRSIKNRTRKNRK</sequence>
<protein>
    <submittedName>
        <fullName evidence="2">Uncharacterized protein</fullName>
    </submittedName>
</protein>
<dbReference type="AlphaFoldDB" id="A0A6C0LAR8"/>
<feature type="compositionally biased region" description="Basic residues" evidence="1">
    <location>
        <begin position="152"/>
        <end position="163"/>
    </location>
</feature>
<feature type="region of interest" description="Disordered" evidence="1">
    <location>
        <begin position="52"/>
        <end position="163"/>
    </location>
</feature>
<reference evidence="2" key="1">
    <citation type="journal article" date="2020" name="Nature">
        <title>Giant virus diversity and host interactions through global metagenomics.</title>
        <authorList>
            <person name="Schulz F."/>
            <person name="Roux S."/>
            <person name="Paez-Espino D."/>
            <person name="Jungbluth S."/>
            <person name="Walsh D.A."/>
            <person name="Denef V.J."/>
            <person name="McMahon K.D."/>
            <person name="Konstantinidis K.T."/>
            <person name="Eloe-Fadrosh E.A."/>
            <person name="Kyrpides N.C."/>
            <person name="Woyke T."/>
        </authorList>
    </citation>
    <scope>NUCLEOTIDE SEQUENCE</scope>
    <source>
        <strain evidence="2">GVMAG-M-3300027759-42</strain>
    </source>
</reference>
<organism evidence="2">
    <name type="scientific">viral metagenome</name>
    <dbReference type="NCBI Taxonomy" id="1070528"/>
    <lineage>
        <taxon>unclassified sequences</taxon>
        <taxon>metagenomes</taxon>
        <taxon>organismal metagenomes</taxon>
    </lineage>
</organism>
<name>A0A6C0LAR8_9ZZZZ</name>
<evidence type="ECO:0000313" key="2">
    <source>
        <dbReference type="EMBL" id="QHU26758.1"/>
    </source>
</evidence>
<feature type="compositionally biased region" description="Basic and acidic residues" evidence="1">
    <location>
        <begin position="81"/>
        <end position="128"/>
    </location>
</feature>
<feature type="region of interest" description="Disordered" evidence="1">
    <location>
        <begin position="1"/>
        <end position="38"/>
    </location>
</feature>
<feature type="compositionally biased region" description="Basic residues" evidence="1">
    <location>
        <begin position="133"/>
        <end position="142"/>
    </location>
</feature>